<keyword evidence="6" id="KW-1185">Reference proteome</keyword>
<evidence type="ECO:0000256" key="3">
    <source>
        <dbReference type="SAM" id="SignalP"/>
    </source>
</evidence>
<evidence type="ECO:0000313" key="6">
    <source>
        <dbReference type="Proteomes" id="UP000236728"/>
    </source>
</evidence>
<dbReference type="SUPFAM" id="SSF82171">
    <property type="entry name" value="DPP6 N-terminal domain-like"/>
    <property type="match status" value="1"/>
</dbReference>
<feature type="chain" id="PRO_5009286264" evidence="3">
    <location>
        <begin position="23"/>
        <end position="670"/>
    </location>
</feature>
<sequence>MRLTSAAAVVSLFVLTSSITYGQQKLFTADDLPRLVRVSDPQISPDGKSIAFVTSRADLKEDRWESEIDLVDVASKKVMALTHDRQGVGSPRWSPTGDRLAFTAQDGDKKGQIFILPMSGGEAAQLTHVKTSISSYAWRPDGQGFAFASPDEAPEKKGEAKFDDAFEVGNNDFQQKSRMMPVHIWTIGLTGDAKRLTSGTWSLPNHLPGGAPKLSWTLDGKSLLFTRAESPLTGDGSLGRLQKVDVASGEIKPLASGSFPEDDAMVSPDGKLVAFMGPRDGKRGSGTTVYVMPLAGGTVTDIAHVMDHSINGAEWMPDGSMLIAATFRTRPALLVQPVEGKSMRIDLGALTPGGGMNAGEDGSIAFVATTPDHPAELYYVAKGSEAPMQMTHLQTVTEGMTLAKQETVRWKSDQFDVNGVLTYPVGYVAGKKYPLVLYIHGGPNSASVQSFTPSSQILAAKGWLVLEPNYRGSTSDGSTFELAGMGKAGAGSGPGRDIVAGVKMLEAKGIVDEKKIATTGWSEGGYLTSWLIGNYPDMWAAAIAGAPVTDLVDEYALSDIMFGESDIFGPSPFVGDGMKLYLAESPITYAAKVKAPTLILNDVGDYRVPTPQVYKFYHALKDNGVMVKYVIYPVVGHSPTDPIRARDVWRRWTAWLEPYLGSAPAQAGTK</sequence>
<feature type="domain" description="Peptidase S9 prolyl oligopeptidase catalytic" evidence="4">
    <location>
        <begin position="450"/>
        <end position="662"/>
    </location>
</feature>
<dbReference type="AlphaFoldDB" id="A0A1H5UK73"/>
<protein>
    <submittedName>
        <fullName evidence="5">Dipeptidyl aminopeptidase/acylaminoacyl peptidase</fullName>
    </submittedName>
</protein>
<keyword evidence="5" id="KW-0645">Protease</keyword>
<organism evidence="5 6">
    <name type="scientific">Bryocella elongata</name>
    <dbReference type="NCBI Taxonomy" id="863522"/>
    <lineage>
        <taxon>Bacteria</taxon>
        <taxon>Pseudomonadati</taxon>
        <taxon>Acidobacteriota</taxon>
        <taxon>Terriglobia</taxon>
        <taxon>Terriglobales</taxon>
        <taxon>Acidobacteriaceae</taxon>
        <taxon>Bryocella</taxon>
    </lineage>
</organism>
<evidence type="ECO:0000256" key="1">
    <source>
        <dbReference type="ARBA" id="ARBA00022801"/>
    </source>
</evidence>
<keyword evidence="1" id="KW-0378">Hydrolase</keyword>
<dbReference type="InterPro" id="IPR029058">
    <property type="entry name" value="AB_hydrolase_fold"/>
</dbReference>
<dbReference type="Gene3D" id="2.120.10.30">
    <property type="entry name" value="TolB, C-terminal domain"/>
    <property type="match status" value="2"/>
</dbReference>
<dbReference type="SUPFAM" id="SSF53474">
    <property type="entry name" value="alpha/beta-Hydrolases"/>
    <property type="match status" value="1"/>
</dbReference>
<dbReference type="GO" id="GO:0006508">
    <property type="term" value="P:proteolysis"/>
    <property type="evidence" value="ECO:0007669"/>
    <property type="project" value="InterPro"/>
</dbReference>
<feature type="signal peptide" evidence="3">
    <location>
        <begin position="1"/>
        <end position="22"/>
    </location>
</feature>
<dbReference type="OrthoDB" id="108903at2"/>
<proteinExistence type="predicted"/>
<dbReference type="Pfam" id="PF07676">
    <property type="entry name" value="PD40"/>
    <property type="match status" value="3"/>
</dbReference>
<dbReference type="InterPro" id="IPR011042">
    <property type="entry name" value="6-blade_b-propeller_TolB-like"/>
</dbReference>
<dbReference type="PANTHER" id="PTHR42776">
    <property type="entry name" value="SERINE PEPTIDASE S9 FAMILY MEMBER"/>
    <property type="match status" value="1"/>
</dbReference>
<dbReference type="EMBL" id="FNVA01000001">
    <property type="protein sequence ID" value="SEF75430.1"/>
    <property type="molecule type" value="Genomic_DNA"/>
</dbReference>
<dbReference type="GO" id="GO:0004177">
    <property type="term" value="F:aminopeptidase activity"/>
    <property type="evidence" value="ECO:0007669"/>
    <property type="project" value="UniProtKB-KW"/>
</dbReference>
<dbReference type="InterPro" id="IPR001375">
    <property type="entry name" value="Peptidase_S9_cat"/>
</dbReference>
<keyword evidence="2" id="KW-0720">Serine protease</keyword>
<evidence type="ECO:0000256" key="2">
    <source>
        <dbReference type="ARBA" id="ARBA00022825"/>
    </source>
</evidence>
<keyword evidence="5" id="KW-0031">Aminopeptidase</keyword>
<gene>
    <name evidence="5" type="ORF">SAMN05421819_1064</name>
</gene>
<dbReference type="PANTHER" id="PTHR42776:SF27">
    <property type="entry name" value="DIPEPTIDYL PEPTIDASE FAMILY MEMBER 6"/>
    <property type="match status" value="1"/>
</dbReference>
<dbReference type="Gene3D" id="3.40.50.1820">
    <property type="entry name" value="alpha/beta hydrolase"/>
    <property type="match status" value="1"/>
</dbReference>
<dbReference type="GO" id="GO:0004252">
    <property type="term" value="F:serine-type endopeptidase activity"/>
    <property type="evidence" value="ECO:0007669"/>
    <property type="project" value="TreeGrafter"/>
</dbReference>
<accession>A0A1H5UK73</accession>
<reference evidence="5 6" key="1">
    <citation type="submission" date="2016-10" db="EMBL/GenBank/DDBJ databases">
        <authorList>
            <person name="de Groot N.N."/>
        </authorList>
    </citation>
    <scope>NUCLEOTIDE SEQUENCE [LARGE SCALE GENOMIC DNA]</scope>
    <source>
        <strain evidence="5 6">DSM 22489</strain>
    </source>
</reference>
<evidence type="ECO:0000313" key="5">
    <source>
        <dbReference type="EMBL" id="SEF75430.1"/>
    </source>
</evidence>
<evidence type="ECO:0000259" key="4">
    <source>
        <dbReference type="Pfam" id="PF00326"/>
    </source>
</evidence>
<name>A0A1H5UK73_9BACT</name>
<dbReference type="InterPro" id="IPR011659">
    <property type="entry name" value="WD40"/>
</dbReference>
<dbReference type="RefSeq" id="WP_160115001.1">
    <property type="nucleotide sequence ID" value="NZ_FNVA01000001.1"/>
</dbReference>
<dbReference type="Proteomes" id="UP000236728">
    <property type="component" value="Unassembled WGS sequence"/>
</dbReference>
<dbReference type="Pfam" id="PF00326">
    <property type="entry name" value="Peptidase_S9"/>
    <property type="match status" value="1"/>
</dbReference>
<keyword evidence="3" id="KW-0732">Signal</keyword>